<proteinExistence type="predicted"/>
<dbReference type="EMBL" id="CALNXK010000088">
    <property type="protein sequence ID" value="CAH3150184.1"/>
    <property type="molecule type" value="Genomic_DNA"/>
</dbReference>
<name>A0ABN8PTZ4_9CNID</name>
<dbReference type="Proteomes" id="UP001159405">
    <property type="component" value="Unassembled WGS sequence"/>
</dbReference>
<keyword evidence="4" id="KW-1185">Reference proteome</keyword>
<organism evidence="3 4">
    <name type="scientific">Porites lobata</name>
    <dbReference type="NCBI Taxonomy" id="104759"/>
    <lineage>
        <taxon>Eukaryota</taxon>
        <taxon>Metazoa</taxon>
        <taxon>Cnidaria</taxon>
        <taxon>Anthozoa</taxon>
        <taxon>Hexacorallia</taxon>
        <taxon>Scleractinia</taxon>
        <taxon>Fungiina</taxon>
        <taxon>Poritidae</taxon>
        <taxon>Porites</taxon>
    </lineage>
</organism>
<dbReference type="PANTHER" id="PTHR16146">
    <property type="entry name" value="INTELECTIN"/>
    <property type="match status" value="1"/>
</dbReference>
<dbReference type="PANTHER" id="PTHR16146:SF46">
    <property type="entry name" value="INTELECTIN-1A-RELATED"/>
    <property type="match status" value="1"/>
</dbReference>
<evidence type="ECO:0000256" key="1">
    <source>
        <dbReference type="ARBA" id="ARBA00023157"/>
    </source>
</evidence>
<reference evidence="3 4" key="1">
    <citation type="submission" date="2022-05" db="EMBL/GenBank/DDBJ databases">
        <authorList>
            <consortium name="Genoscope - CEA"/>
            <person name="William W."/>
        </authorList>
    </citation>
    <scope>NUCLEOTIDE SEQUENCE [LARGE SCALE GENOMIC DNA]</scope>
</reference>
<accession>A0ABN8PTZ4</accession>
<comment type="caution">
    <text evidence="3">The sequence shown here is derived from an EMBL/GenBank/DDBJ whole genome shotgun (WGS) entry which is preliminary data.</text>
</comment>
<sequence>MRLFFQANFLAVFIVMTVKGDGSSSSCPKPYDKMTLCNLMCNLLQDSSANDAIKLLQAKLESLVAVMNKPAITTDIINRNLFISYLITVIAASSCKEQYEKHNSTKSQVYTLKFGSQKIPVYCHMGNFGCGDGGWTLAMKINGTKKTFHYNSGFWSNKNSYNPPGGKTGFDDQETKLPTYWNTSFSKICLGMKIGKQIKFIVINKKAASLHSLIADGKYRATSLGRNTWKKLIGSRASLQPNCNKEGFNVGRGYKIPGARIGFLGNNEKECKTCDSWIGFGTATRSDSYTTCGNQDKNIKAMGYILVHLHRLFFFFFFLQRCRSHYCQYDPGTSFRSRAIAFIFPSLSMKIFRNVNITFFITSVAVYNHTLETRGADSQRLGLTFTSSFFKMRLFFQANVLAVFIVMTVKGDGSSSSCPKSYDKIMVCNLMCNLLQDSSANDAIKLLQAKLESLVAREDLKSFLIKNLFISYLITVILASSCKEQYEKHNSTKSQVYTLKFGSQKIPVYCHMGNFGCGDGGWTLAMKINGAKKTFHYSSGFWSNKNPYNPPGGKTGFDDQETKLPTYWNTSFSKICLGMKIGQQIKFIVINKKAASLHSLIADGKYRSTSLGRNTWKKLIGSQASLQTGCNKEGFNAASSRDYAKTRIGILGNDQRDCHTCDSKIGFGNGGQTDDSNTCGNNAIKGYTSDNGGRSIKAMGYILQRHRNGTHTHTHIEHCARAVGLPAQNPNPHCQIFTSVSVFVAIRRTNFSVLLCFVCVPEHISEIFNVNRTTDRQCNIVMSILNFLVPGQSQNLYLLVEKKRLAQVLKMRLLFQAYFLAIFFVMTVKGDGASPSCPKPYDKRMVCNLMCNILQDSSANDAIKIIFEFHTAVPASPCQEQYEKHNSAKSQVYTLKFGSQKIPVYCHMGNFGCGDGGWTLAMKINGAKKTFHYNSGFWSNKNPYNLPGGKTGFDDQETKLPTYWNTSFSKICLGMKIGKQIKFIVINKKAASLHSLIADGKYRATSLGRNTWKTLIGSQASLQPNCNKEGFNIGRGYNTPGARIGVLGNNEKECKSCDSWIGYGTATRSDSYTTCGNQANSGGDNGDKNIKAMGYILVQ</sequence>
<gene>
    <name evidence="3" type="ORF">PLOB_00047295</name>
</gene>
<feature type="signal peptide" evidence="2">
    <location>
        <begin position="1"/>
        <end position="20"/>
    </location>
</feature>
<evidence type="ECO:0000313" key="3">
    <source>
        <dbReference type="EMBL" id="CAH3150184.1"/>
    </source>
</evidence>
<keyword evidence="2" id="KW-0732">Signal</keyword>
<protein>
    <submittedName>
        <fullName evidence="3">Uncharacterized protein</fullName>
    </submittedName>
</protein>
<feature type="chain" id="PRO_5045038211" evidence="2">
    <location>
        <begin position="21"/>
        <end position="1099"/>
    </location>
</feature>
<evidence type="ECO:0000313" key="4">
    <source>
        <dbReference type="Proteomes" id="UP001159405"/>
    </source>
</evidence>
<evidence type="ECO:0000256" key="2">
    <source>
        <dbReference type="SAM" id="SignalP"/>
    </source>
</evidence>
<keyword evidence="1" id="KW-1015">Disulfide bond</keyword>